<evidence type="ECO:0000313" key="3">
    <source>
        <dbReference type="Proteomes" id="UP000829685"/>
    </source>
</evidence>
<gene>
    <name evidence="2" type="ORF">JX265_000644</name>
</gene>
<feature type="chain" id="PRO_5040315139" evidence="1">
    <location>
        <begin position="20"/>
        <end position="139"/>
    </location>
</feature>
<reference evidence="2" key="1">
    <citation type="submission" date="2021-03" db="EMBL/GenBank/DDBJ databases">
        <title>Revisited historic fungal species revealed as producer of novel bioactive compounds through whole genome sequencing and comparative genomics.</title>
        <authorList>
            <person name="Vignolle G.A."/>
            <person name="Hochenegger N."/>
            <person name="Mach R.L."/>
            <person name="Mach-Aigner A.R."/>
            <person name="Javad Rahimi M."/>
            <person name="Salim K.A."/>
            <person name="Chan C.M."/>
            <person name="Lim L.B.L."/>
            <person name="Cai F."/>
            <person name="Druzhinina I.S."/>
            <person name="U'Ren J.M."/>
            <person name="Derntl C."/>
        </authorList>
    </citation>
    <scope>NUCLEOTIDE SEQUENCE</scope>
    <source>
        <strain evidence="2">TUCIM 5799</strain>
    </source>
</reference>
<keyword evidence="1" id="KW-0732">Signal</keyword>
<accession>A0A9Q0ASF3</accession>
<name>A0A9Q0ASF3_9PEZI</name>
<dbReference type="AlphaFoldDB" id="A0A9Q0ASF3"/>
<evidence type="ECO:0000256" key="1">
    <source>
        <dbReference type="SAM" id="SignalP"/>
    </source>
</evidence>
<sequence length="139" mass="15225">MKITWTLAVLSRCASLALAAPTELVAASDEVSALEDMPALRLCHQTNFNGVCETFTIHDKQCSEFPNGFEAGVKSARAFHASHKPVKCTFFTQSNCLGDYWDMPGQETRNFPKQYQNATQAIRCVVGEPGLGPSQILVD</sequence>
<dbReference type="EMBL" id="JAFIMR010000001">
    <property type="protein sequence ID" value="KAI1881818.1"/>
    <property type="molecule type" value="Genomic_DNA"/>
</dbReference>
<feature type="signal peptide" evidence="1">
    <location>
        <begin position="1"/>
        <end position="19"/>
    </location>
</feature>
<keyword evidence="3" id="KW-1185">Reference proteome</keyword>
<organism evidence="2 3">
    <name type="scientific">Neoarthrinium moseri</name>
    <dbReference type="NCBI Taxonomy" id="1658444"/>
    <lineage>
        <taxon>Eukaryota</taxon>
        <taxon>Fungi</taxon>
        <taxon>Dikarya</taxon>
        <taxon>Ascomycota</taxon>
        <taxon>Pezizomycotina</taxon>
        <taxon>Sordariomycetes</taxon>
        <taxon>Xylariomycetidae</taxon>
        <taxon>Amphisphaeriales</taxon>
        <taxon>Apiosporaceae</taxon>
        <taxon>Neoarthrinium</taxon>
    </lineage>
</organism>
<comment type="caution">
    <text evidence="2">The sequence shown here is derived from an EMBL/GenBank/DDBJ whole genome shotgun (WGS) entry which is preliminary data.</text>
</comment>
<dbReference type="Proteomes" id="UP000829685">
    <property type="component" value="Unassembled WGS sequence"/>
</dbReference>
<evidence type="ECO:0000313" key="2">
    <source>
        <dbReference type="EMBL" id="KAI1881818.1"/>
    </source>
</evidence>
<proteinExistence type="predicted"/>
<protein>
    <submittedName>
        <fullName evidence="2">Uncharacterized protein</fullName>
    </submittedName>
</protein>